<dbReference type="RefSeq" id="XP_029320636.1">
    <property type="nucleotide sequence ID" value="XM_029464777.1"/>
</dbReference>
<keyword evidence="2" id="KW-1185">Reference proteome</keyword>
<proteinExistence type="predicted"/>
<dbReference type="GeneID" id="40382924"/>
<accession>A0A2U9R238</accession>
<name>A0A2U9R238_PICKU</name>
<dbReference type="VEuPathDB" id="FungiDB:C5L36_0B04110"/>
<dbReference type="Proteomes" id="UP000249293">
    <property type="component" value="Chromosome 2"/>
</dbReference>
<organism evidence="1 2">
    <name type="scientific">Pichia kudriavzevii</name>
    <name type="common">Yeast</name>
    <name type="synonym">Issatchenkia orientalis</name>
    <dbReference type="NCBI Taxonomy" id="4909"/>
    <lineage>
        <taxon>Eukaryota</taxon>
        <taxon>Fungi</taxon>
        <taxon>Dikarya</taxon>
        <taxon>Ascomycota</taxon>
        <taxon>Saccharomycotina</taxon>
        <taxon>Pichiomycetes</taxon>
        <taxon>Pichiales</taxon>
        <taxon>Pichiaceae</taxon>
        <taxon>Pichia</taxon>
    </lineage>
</organism>
<dbReference type="AlphaFoldDB" id="A0A2U9R238"/>
<reference evidence="1 2" key="1">
    <citation type="submission" date="2018-06" db="EMBL/GenBank/DDBJ databases">
        <title>Population genomics shows no distinction between pathogenic Candida krusei and environmental Pichia kudriavzevii: One species, four names.</title>
        <authorList>
            <person name="Douglass A.P."/>
            <person name="Offei B."/>
            <person name="Braun-Galleani S."/>
            <person name="Coughlan A.Y."/>
            <person name="Martos A."/>
            <person name="Ortiz-Merino R.A."/>
            <person name="Byrne K.P."/>
            <person name="Wolfe K.H."/>
        </authorList>
    </citation>
    <scope>NUCLEOTIDE SEQUENCE [LARGE SCALE GENOMIC DNA]</scope>
    <source>
        <strain evidence="1 2">CBS573</strain>
    </source>
</reference>
<dbReference type="KEGG" id="pkz:C5L36_0B04110"/>
<dbReference type="EMBL" id="CP028774">
    <property type="protein sequence ID" value="AWU75159.1"/>
    <property type="molecule type" value="Genomic_DNA"/>
</dbReference>
<evidence type="ECO:0000313" key="2">
    <source>
        <dbReference type="Proteomes" id="UP000249293"/>
    </source>
</evidence>
<gene>
    <name evidence="1" type="ORF">C5L36_0B04110</name>
</gene>
<evidence type="ECO:0000313" key="1">
    <source>
        <dbReference type="EMBL" id="AWU75159.1"/>
    </source>
</evidence>
<protein>
    <submittedName>
        <fullName evidence="1">Uncharacterized protein</fullName>
    </submittedName>
</protein>
<sequence>MVQENVPPDIVESLCKHIFNAIGSLMFAVPRVTTYCFEGISTITMKVNYHHILPGKLIEIHHCLTSSCVQTYFPHFNNCINNRESLSPIMESWEILHKREPLVVARDIATAPLDLSLNTPSGPKVTSQKLLIYLEAISFVIGTKERERERERERE</sequence>